<evidence type="ECO:0000256" key="3">
    <source>
        <dbReference type="ARBA" id="ARBA00023015"/>
    </source>
</evidence>
<evidence type="ECO:0000256" key="1">
    <source>
        <dbReference type="ARBA" id="ARBA00022679"/>
    </source>
</evidence>
<keyword evidence="1 7" id="KW-0808">Transferase</keyword>
<dbReference type="SUPFAM" id="SSF46785">
    <property type="entry name" value="Winged helix' DNA-binding domain"/>
    <property type="match status" value="1"/>
</dbReference>
<keyword evidence="2" id="KW-0677">Repeat</keyword>
<dbReference type="GO" id="GO:0009401">
    <property type="term" value="P:phosphoenolpyruvate-dependent sugar phosphotransferase system"/>
    <property type="evidence" value="ECO:0007669"/>
    <property type="project" value="InterPro"/>
</dbReference>
<dbReference type="KEGG" id="tmr:Tmar_1558"/>
<feature type="domain" description="PTS EIIB type-2" evidence="5">
    <location>
        <begin position="423"/>
        <end position="513"/>
    </location>
</feature>
<dbReference type="eggNOG" id="COG3711">
    <property type="taxonomic scope" value="Bacteria"/>
</dbReference>
<reference evidence="8" key="2">
    <citation type="journal article" date="2010" name="Stand. Genomic Sci.">
        <title>Complete genome sequence of Thermaerobacter marianensis type strain (7p75aT).</title>
        <authorList>
            <person name="Han C."/>
            <person name="Gu W."/>
            <person name="Zhang X."/>
            <person name="Lapidus A."/>
            <person name="Nolan M."/>
            <person name="Copeland A."/>
            <person name="Lucas S."/>
            <person name="Glavina Del Rio T."/>
            <person name="Tice H."/>
            <person name="Cheng J."/>
            <person name="Tapia R."/>
            <person name="Goodwin L."/>
            <person name="Pitluck S."/>
            <person name="Pagani I."/>
            <person name="Ivanova N."/>
            <person name="Mavromatis K."/>
            <person name="Mikhailova N."/>
            <person name="Pati A."/>
            <person name="Chen A."/>
            <person name="Palaniappan K."/>
            <person name="Land M."/>
            <person name="Hauser L."/>
            <person name="Chang Y."/>
            <person name="Jeffries C."/>
            <person name="Schneider S."/>
            <person name="Rohde M."/>
            <person name="Goker M."/>
            <person name="Pukall R."/>
            <person name="Woyke T."/>
            <person name="Bristow J."/>
            <person name="Eisen J."/>
            <person name="Markowitz V."/>
            <person name="Hugenholtz P."/>
            <person name="Kyrpides N."/>
            <person name="Klenk H."/>
            <person name="Detter J."/>
        </authorList>
    </citation>
    <scope>NUCLEOTIDE SEQUENCE [LARGE SCALE GENOMIC DNA]</scope>
    <source>
        <strain evidence="8">ATCC 700841 / DSM 12885 / JCM 10246 / 7p75a</strain>
    </source>
</reference>
<dbReference type="GO" id="GO:0006355">
    <property type="term" value="P:regulation of DNA-templated transcription"/>
    <property type="evidence" value="ECO:0007669"/>
    <property type="project" value="InterPro"/>
</dbReference>
<evidence type="ECO:0000313" key="8">
    <source>
        <dbReference type="Proteomes" id="UP000008915"/>
    </source>
</evidence>
<dbReference type="InterPro" id="IPR011608">
    <property type="entry name" value="PRD"/>
</dbReference>
<dbReference type="InterPro" id="IPR013196">
    <property type="entry name" value="HTH_11"/>
</dbReference>
<dbReference type="InterPro" id="IPR050661">
    <property type="entry name" value="BglG_antiterminators"/>
</dbReference>
<name>E6SGT3_THEM7</name>
<dbReference type="SUPFAM" id="SSF63520">
    <property type="entry name" value="PTS-regulatory domain, PRD"/>
    <property type="match status" value="3"/>
</dbReference>
<evidence type="ECO:0000259" key="6">
    <source>
        <dbReference type="PROSITE" id="PS51372"/>
    </source>
</evidence>
<keyword evidence="4" id="KW-0804">Transcription</keyword>
<feature type="domain" description="PRD" evidence="6">
    <location>
        <begin position="199"/>
        <end position="304"/>
    </location>
</feature>
<dbReference type="PANTHER" id="PTHR30185:SF18">
    <property type="entry name" value="TRANSCRIPTIONAL REGULATOR MTLR"/>
    <property type="match status" value="1"/>
</dbReference>
<dbReference type="Gene3D" id="1.10.10.10">
    <property type="entry name" value="Winged helix-like DNA-binding domain superfamily/Winged helix DNA-binding domain"/>
    <property type="match status" value="2"/>
</dbReference>
<sequence>MRHMLFSLNQRQHGILIYLLGRAGPTASTGLSARFGVSLRTVRYDLRAIRAALKGTGLRLAAKPRTGVWIEGDAARRQALLSLLREEGTPALMPQAREDRLVWELLASDEPLSLQHLAETLGCSRSTILRQLPAVKERLQRFDLELRRVRGRLLVTGTERDRRDALVRSLIETLDPDQLLNALRGVEATRSPFLEHALGINPLKLSDLAGIVKIAEQGLGVKFTDESYVSLAVHLAVAVQRLRKGQRLTMPEDRLAELKRRPEWRVAGEIARVIRARTGVAFPEEDLGYLVIQLSASRRQPPVDANGLPHRPAFDPRAVGMADRFIRKVGARLGVDLSRDTVLREGLLWHMQGLLNRQDLRVPARNPLQLEIRQQLNLVYTVVDRVIDEMRPELGGDVSEDEIAYLTVHLAAALERQGRLPKLRVLVVCSSGLGSARFLAARLERAFPEIEIVGVVSALESADSDWGNRADLVVTTVPLPPLPVPWVQVSPLLGPGEMDRVRAALRRPLAGGWPAADPDEAPLVAELMALIPAYAEVKDPEGLRQALTDRLVTHRVPIELAEPIVREVSLLGIRVGMQARAGMAIHLQLALPRFRAGHYVREPDLERIRQEHRALFRAVERGMQLFARWHGVTVPPDEVVPVLRYILRPQEGEVAS</sequence>
<keyword evidence="8" id="KW-1185">Reference proteome</keyword>
<dbReference type="PROSITE" id="PS51372">
    <property type="entry name" value="PRD_2"/>
    <property type="match status" value="3"/>
</dbReference>
<evidence type="ECO:0000256" key="4">
    <source>
        <dbReference type="ARBA" id="ARBA00023163"/>
    </source>
</evidence>
<dbReference type="InterPro" id="IPR013011">
    <property type="entry name" value="PTS_EIIB_2"/>
</dbReference>
<dbReference type="PROSITE" id="PS51099">
    <property type="entry name" value="PTS_EIIB_TYPE_2"/>
    <property type="match status" value="1"/>
</dbReference>
<dbReference type="HOGENOM" id="CLU_013442_2_4_9"/>
<dbReference type="EMBL" id="CP002344">
    <property type="protein sequence ID" value="ADU51667.1"/>
    <property type="molecule type" value="Genomic_DNA"/>
</dbReference>
<evidence type="ECO:0000313" key="7">
    <source>
        <dbReference type="EMBL" id="ADU51667.1"/>
    </source>
</evidence>
<dbReference type="InterPro" id="IPR036388">
    <property type="entry name" value="WH-like_DNA-bd_sf"/>
</dbReference>
<dbReference type="InterPro" id="IPR036390">
    <property type="entry name" value="WH_DNA-bd_sf"/>
</dbReference>
<evidence type="ECO:0000256" key="2">
    <source>
        <dbReference type="ARBA" id="ARBA00022737"/>
    </source>
</evidence>
<dbReference type="OrthoDB" id="3175596at2"/>
<dbReference type="PANTHER" id="PTHR30185">
    <property type="entry name" value="CRYPTIC BETA-GLUCOSIDE BGL OPERON ANTITERMINATOR"/>
    <property type="match status" value="1"/>
</dbReference>
<dbReference type="InterPro" id="IPR036095">
    <property type="entry name" value="PTS_EIIB-like_sf"/>
</dbReference>
<proteinExistence type="predicted"/>
<dbReference type="Pfam" id="PF08279">
    <property type="entry name" value="HTH_11"/>
    <property type="match status" value="1"/>
</dbReference>
<keyword evidence="3" id="KW-0805">Transcription regulation</keyword>
<feature type="domain" description="PRD" evidence="6">
    <location>
        <begin position="313"/>
        <end position="420"/>
    </location>
</feature>
<feature type="domain" description="PRD" evidence="6">
    <location>
        <begin position="551"/>
        <end position="656"/>
    </location>
</feature>
<dbReference type="EC" id="2.7.1.69" evidence="7"/>
<accession>E6SGT3</accession>
<organism evidence="7 8">
    <name type="scientific">Thermaerobacter marianensis (strain ATCC 700841 / DSM 12885 / JCM 10246 / 7p75a)</name>
    <dbReference type="NCBI Taxonomy" id="644966"/>
    <lineage>
        <taxon>Bacteria</taxon>
        <taxon>Bacillati</taxon>
        <taxon>Bacillota</taxon>
        <taxon>Clostridia</taxon>
        <taxon>Eubacteriales</taxon>
        <taxon>Clostridiales Family XVII. Incertae Sedis</taxon>
        <taxon>Thermaerobacter</taxon>
    </lineage>
</organism>
<dbReference type="AlphaFoldDB" id="E6SGT3"/>
<dbReference type="InterPro" id="IPR036634">
    <property type="entry name" value="PRD_sf"/>
</dbReference>
<reference evidence="7 8" key="1">
    <citation type="journal article" date="2010" name="Stand. Genomic Sci.">
        <title>Complete genome sequence of Thermaerobacter marianensis type strain (7p75a).</title>
        <authorList>
            <person name="Han C."/>
            <person name="Gu W."/>
            <person name="Zhang X."/>
            <person name="Lapidus A."/>
            <person name="Nolan M."/>
            <person name="Copeland A."/>
            <person name="Lucas S."/>
            <person name="Del Rio T.G."/>
            <person name="Tice H."/>
            <person name="Cheng J.F."/>
            <person name="Tapia R."/>
            <person name="Goodwin L."/>
            <person name="Pitluck S."/>
            <person name="Pagani I."/>
            <person name="Ivanova N."/>
            <person name="Mavromatis K."/>
            <person name="Mikhailova N."/>
            <person name="Pati A."/>
            <person name="Chen A."/>
            <person name="Palaniappan K."/>
            <person name="Land M."/>
            <person name="Hauser L."/>
            <person name="Chang Y.J."/>
            <person name="Jeffries C.D."/>
            <person name="Schneider S."/>
            <person name="Rohde M."/>
            <person name="Goker M."/>
            <person name="Pukall R."/>
            <person name="Woyke T."/>
            <person name="Bristow J."/>
            <person name="Eisen J.A."/>
            <person name="Markowitz V."/>
            <person name="Hugenholtz P."/>
            <person name="Kyrpides N.C."/>
            <person name="Klenk H.P."/>
            <person name="Detter J.C."/>
        </authorList>
    </citation>
    <scope>NUCLEOTIDE SEQUENCE [LARGE SCALE GENOMIC DNA]</scope>
    <source>
        <strain evidence="8">ATCC 700841 / DSM 12885 / JCM 10246 / 7p75a</strain>
    </source>
</reference>
<dbReference type="SUPFAM" id="SSF52794">
    <property type="entry name" value="PTS system IIB component-like"/>
    <property type="match status" value="1"/>
</dbReference>
<evidence type="ECO:0000259" key="5">
    <source>
        <dbReference type="PROSITE" id="PS51099"/>
    </source>
</evidence>
<gene>
    <name evidence="7" type="ordered locus">Tmar_1558</name>
</gene>
<dbReference type="Gene3D" id="3.40.50.2300">
    <property type="match status" value="1"/>
</dbReference>
<dbReference type="CDD" id="cd05568">
    <property type="entry name" value="PTS_IIB_bgl_like"/>
    <property type="match status" value="1"/>
</dbReference>
<dbReference type="Pfam" id="PF00874">
    <property type="entry name" value="PRD"/>
    <property type="match status" value="3"/>
</dbReference>
<dbReference type="Gene3D" id="1.10.1790.10">
    <property type="entry name" value="PRD domain"/>
    <property type="match status" value="3"/>
</dbReference>
<dbReference type="STRING" id="644966.Tmar_1558"/>
<dbReference type="Proteomes" id="UP000008915">
    <property type="component" value="Chromosome"/>
</dbReference>
<dbReference type="GO" id="GO:0008982">
    <property type="term" value="F:protein-N(PI)-phosphohistidine-sugar phosphotransferase activity"/>
    <property type="evidence" value="ECO:0007669"/>
    <property type="project" value="InterPro"/>
</dbReference>
<protein>
    <submittedName>
        <fullName evidence="7">Transcriptional antiterminator, BglG</fullName>
        <ecNumber evidence="7">2.7.1.69</ecNumber>
    </submittedName>
</protein>